<gene>
    <name evidence="2" type="ORF">PVAND_016910</name>
</gene>
<accession>A0A9J6BHF4</accession>
<evidence type="ECO:0000313" key="2">
    <source>
        <dbReference type="EMBL" id="KAG5669007.1"/>
    </source>
</evidence>
<dbReference type="AlphaFoldDB" id="A0A9J6BHF4"/>
<dbReference type="OrthoDB" id="338854at2759"/>
<protein>
    <recommendedName>
        <fullName evidence="4">Nitrogen permease regulator 2-like protein</fullName>
    </recommendedName>
</protein>
<comment type="similarity">
    <text evidence="1">Belongs to the NPR2 family.</text>
</comment>
<comment type="caution">
    <text evidence="2">The sequence shown here is derived from an EMBL/GenBank/DDBJ whole genome shotgun (WGS) entry which is preliminary data.</text>
</comment>
<reference evidence="2" key="1">
    <citation type="submission" date="2021-03" db="EMBL/GenBank/DDBJ databases">
        <title>Chromosome level genome of the anhydrobiotic midge Polypedilum vanderplanki.</title>
        <authorList>
            <person name="Yoshida Y."/>
            <person name="Kikawada T."/>
            <person name="Gusev O."/>
        </authorList>
    </citation>
    <scope>NUCLEOTIDE SEQUENCE</scope>
    <source>
        <strain evidence="2">NIAS01</strain>
        <tissue evidence="2">Whole body or cell culture</tissue>
    </source>
</reference>
<organism evidence="2 3">
    <name type="scientific">Polypedilum vanderplanki</name>
    <name type="common">Sleeping chironomid midge</name>
    <dbReference type="NCBI Taxonomy" id="319348"/>
    <lineage>
        <taxon>Eukaryota</taxon>
        <taxon>Metazoa</taxon>
        <taxon>Ecdysozoa</taxon>
        <taxon>Arthropoda</taxon>
        <taxon>Hexapoda</taxon>
        <taxon>Insecta</taxon>
        <taxon>Pterygota</taxon>
        <taxon>Neoptera</taxon>
        <taxon>Endopterygota</taxon>
        <taxon>Diptera</taxon>
        <taxon>Nematocera</taxon>
        <taxon>Chironomoidea</taxon>
        <taxon>Chironomidae</taxon>
        <taxon>Chironominae</taxon>
        <taxon>Polypedilum</taxon>
        <taxon>Polypedilum</taxon>
    </lineage>
</organism>
<sequence length="430" mass="49150">MKNTPENNEVIKCIFLCEFHATAGTKIVDQSPKNFISKEMFDKASNYVIPKVQLAYCFISISLNDLKILGYPIRIDNKSYVRNAFYFNLCFVFDNGTRTFCYESIIKKCTEYLLSLELSSKFLSKLDETKLKRLELMLDKIRTDINNYGNCMLRDENNILPLCVVPYYEDKLIEINEMGEFSHKAPVLLDCFFENFTLSSWDLTTKMIVPFINGFRHIDRIAQLADVSVTIVLQCVKHLVLLGVAVLVPAFQYSNIYRPTPKLKLLAKSPEVQERAIAKCSKSELKKAKVRDILMLFASMTHGATLGELCVRFNPAKKNIDERNTVLFGLVEQLIRPIFKYPVVVNKNLFVGYEDMNGNHQQQHSLMDMNSCGIPISNASKRSSFDNVKVAKNSFTGLKTLDEICMRTASSTRQLEEQLACDKHVIVLLK</sequence>
<dbReference type="GO" id="GO:1990130">
    <property type="term" value="C:GATOR1 complex"/>
    <property type="evidence" value="ECO:0007669"/>
    <property type="project" value="TreeGrafter"/>
</dbReference>
<dbReference type="EMBL" id="JADBJN010000004">
    <property type="protein sequence ID" value="KAG5669007.1"/>
    <property type="molecule type" value="Genomic_DNA"/>
</dbReference>
<dbReference type="Pfam" id="PF06218">
    <property type="entry name" value="NPR2"/>
    <property type="match status" value="1"/>
</dbReference>
<dbReference type="GO" id="GO:0005774">
    <property type="term" value="C:vacuolar membrane"/>
    <property type="evidence" value="ECO:0007669"/>
    <property type="project" value="TreeGrafter"/>
</dbReference>
<dbReference type="PANTHER" id="PTHR12991">
    <property type="entry name" value="NITROGEN PERMEASE REGULATOR 2/TUMOR SUPPRESSOR CANDIDATE 4"/>
    <property type="match status" value="1"/>
</dbReference>
<dbReference type="GO" id="GO:0005096">
    <property type="term" value="F:GTPase activator activity"/>
    <property type="evidence" value="ECO:0007669"/>
    <property type="project" value="TreeGrafter"/>
</dbReference>
<dbReference type="Proteomes" id="UP001107558">
    <property type="component" value="Chromosome 4"/>
</dbReference>
<dbReference type="GO" id="GO:0034198">
    <property type="term" value="P:cellular response to amino acid starvation"/>
    <property type="evidence" value="ECO:0007669"/>
    <property type="project" value="TreeGrafter"/>
</dbReference>
<dbReference type="InterPro" id="IPR009348">
    <property type="entry name" value="NPR2-like"/>
</dbReference>
<evidence type="ECO:0000256" key="1">
    <source>
        <dbReference type="ARBA" id="ARBA00008433"/>
    </source>
</evidence>
<dbReference type="GO" id="GO:1904262">
    <property type="term" value="P:negative regulation of TORC1 signaling"/>
    <property type="evidence" value="ECO:0007669"/>
    <property type="project" value="TreeGrafter"/>
</dbReference>
<proteinExistence type="inferred from homology"/>
<keyword evidence="3" id="KW-1185">Reference proteome</keyword>
<evidence type="ECO:0008006" key="4">
    <source>
        <dbReference type="Google" id="ProtNLM"/>
    </source>
</evidence>
<dbReference type="GO" id="GO:0010508">
    <property type="term" value="P:positive regulation of autophagy"/>
    <property type="evidence" value="ECO:0007669"/>
    <property type="project" value="TreeGrafter"/>
</dbReference>
<evidence type="ECO:0000313" key="3">
    <source>
        <dbReference type="Proteomes" id="UP001107558"/>
    </source>
</evidence>
<name>A0A9J6BHF4_POLVA</name>
<dbReference type="PANTHER" id="PTHR12991:SF10">
    <property type="entry name" value="GATOR COMPLEX PROTEIN NPRL2"/>
    <property type="match status" value="1"/>
</dbReference>